<protein>
    <recommendedName>
        <fullName evidence="4">DUF5655 domain-containing protein</fullName>
    </recommendedName>
</protein>
<comment type="caution">
    <text evidence="2">The sequence shown here is derived from an EMBL/GenBank/DDBJ whole genome shotgun (WGS) entry which is preliminary data.</text>
</comment>
<keyword evidence="1" id="KW-1133">Transmembrane helix</keyword>
<evidence type="ECO:0008006" key="4">
    <source>
        <dbReference type="Google" id="ProtNLM"/>
    </source>
</evidence>
<proteinExistence type="predicted"/>
<dbReference type="InterPro" id="IPR011856">
    <property type="entry name" value="tRNA_endonuc-like_dom_sf"/>
</dbReference>
<dbReference type="GO" id="GO:0003676">
    <property type="term" value="F:nucleic acid binding"/>
    <property type="evidence" value="ECO:0007669"/>
    <property type="project" value="InterPro"/>
</dbReference>
<reference evidence="3" key="1">
    <citation type="submission" date="2017-09" db="EMBL/GenBank/DDBJ databases">
        <title>Depth-based differentiation of microbial function through sediment-hosted aquifers and enrichment of novel symbionts in the deep terrestrial subsurface.</title>
        <authorList>
            <person name="Probst A.J."/>
            <person name="Ladd B."/>
            <person name="Jarett J.K."/>
            <person name="Geller-Mcgrath D.E."/>
            <person name="Sieber C.M.K."/>
            <person name="Emerson J.B."/>
            <person name="Anantharaman K."/>
            <person name="Thomas B.C."/>
            <person name="Malmstrom R."/>
            <person name="Stieglmeier M."/>
            <person name="Klingl A."/>
            <person name="Woyke T."/>
            <person name="Ryan C.M."/>
            <person name="Banfield J.F."/>
        </authorList>
    </citation>
    <scope>NUCLEOTIDE SEQUENCE [LARGE SCALE GENOMIC DNA]</scope>
</reference>
<evidence type="ECO:0000313" key="3">
    <source>
        <dbReference type="Proteomes" id="UP000230553"/>
    </source>
</evidence>
<keyword evidence="1" id="KW-0472">Membrane</keyword>
<dbReference type="Gene3D" id="3.40.1350.10">
    <property type="match status" value="1"/>
</dbReference>
<dbReference type="Proteomes" id="UP000230553">
    <property type="component" value="Unassembled WGS sequence"/>
</dbReference>
<dbReference type="EMBL" id="PFNM01000032">
    <property type="protein sequence ID" value="PIZ44870.1"/>
    <property type="molecule type" value="Genomic_DNA"/>
</dbReference>
<sequence>MANLYWKKDKKILAATETPFKTEEELERYLLDTRGILSDIYILNRQVRARAVSGIEIPDMIGVDSEGTIVIIENKNVPVDEKIISQVLNYALWAEANPDSIKNLWLEADQEGVEPEWDNLQIRIIIVAPEIKQHLAKFISKIGYPIDLLEIKKFNISKDEFIVLNKIEANVFTAKPVHGKKSYDFAYYAKEHNKESVKKFEQVVNRVENFINKNGWKLEKKFNQGYIGFKYGFPLVFGIQWLGGRSFGFFFKMPKSKMKKIIIPNLEFRGYIDRWNQVEYKIISPDFDIKKLTPLFLASYKYIRGE</sequence>
<accession>A0A2M7TFY8</accession>
<evidence type="ECO:0000313" key="2">
    <source>
        <dbReference type="EMBL" id="PIZ44870.1"/>
    </source>
</evidence>
<organism evidence="2 3">
    <name type="scientific">Candidatus Wolfebacteria bacterium CG_4_10_14_0_2_um_filter_39_18</name>
    <dbReference type="NCBI Taxonomy" id="1975061"/>
    <lineage>
        <taxon>Bacteria</taxon>
        <taxon>Candidatus Wolfeibacteriota</taxon>
    </lineage>
</organism>
<keyword evidence="1" id="KW-0812">Transmembrane</keyword>
<feature type="transmembrane region" description="Helical" evidence="1">
    <location>
        <begin position="231"/>
        <end position="251"/>
    </location>
</feature>
<dbReference type="AlphaFoldDB" id="A0A2M7TFY8"/>
<gene>
    <name evidence="2" type="ORF">COY31_01615</name>
</gene>
<evidence type="ECO:0000256" key="1">
    <source>
        <dbReference type="SAM" id="Phobius"/>
    </source>
</evidence>
<name>A0A2M7TFY8_9BACT</name>